<feature type="compositionally biased region" description="Basic and acidic residues" evidence="1">
    <location>
        <begin position="12"/>
        <end position="25"/>
    </location>
</feature>
<dbReference type="EMBL" id="AOSK01000046">
    <property type="protein sequence ID" value="EYD76378.1"/>
    <property type="molecule type" value="Genomic_DNA"/>
</dbReference>
<accession>A0A017HQC0</accession>
<comment type="caution">
    <text evidence="2">The sequence shown here is derived from an EMBL/GenBank/DDBJ whole genome shotgun (WGS) entry which is preliminary data.</text>
</comment>
<sequence>MCHPAPTAGPEAHAHKDQEVVKAEDRVQETCREMIPPALLEHEEGQQG</sequence>
<name>A0A017HQC0_9RHOB</name>
<gene>
    <name evidence="2" type="ORF">Rumeso_02042</name>
</gene>
<keyword evidence="3" id="KW-1185">Reference proteome</keyword>
<organism evidence="2 3">
    <name type="scientific">Rubellimicrobium mesophilum DSM 19309</name>
    <dbReference type="NCBI Taxonomy" id="442562"/>
    <lineage>
        <taxon>Bacteria</taxon>
        <taxon>Pseudomonadati</taxon>
        <taxon>Pseudomonadota</taxon>
        <taxon>Alphaproteobacteria</taxon>
        <taxon>Rhodobacterales</taxon>
        <taxon>Roseobacteraceae</taxon>
        <taxon>Rubellimicrobium</taxon>
    </lineage>
</organism>
<feature type="region of interest" description="Disordered" evidence="1">
    <location>
        <begin position="1"/>
        <end position="25"/>
    </location>
</feature>
<dbReference type="HOGENOM" id="CLU_3157415_0_0_5"/>
<protein>
    <submittedName>
        <fullName evidence="2">Uncharacterized protein</fullName>
    </submittedName>
</protein>
<dbReference type="AlphaFoldDB" id="A0A017HQC0"/>
<evidence type="ECO:0000256" key="1">
    <source>
        <dbReference type="SAM" id="MobiDB-lite"/>
    </source>
</evidence>
<dbReference type="STRING" id="442562.Rumeso_02042"/>
<reference evidence="2 3" key="1">
    <citation type="submission" date="2013-02" db="EMBL/GenBank/DDBJ databases">
        <authorList>
            <person name="Fiebig A."/>
            <person name="Goeker M."/>
            <person name="Klenk H.-P.P."/>
        </authorList>
    </citation>
    <scope>NUCLEOTIDE SEQUENCE [LARGE SCALE GENOMIC DNA]</scope>
    <source>
        <strain evidence="2 3">DSM 19309</strain>
    </source>
</reference>
<proteinExistence type="predicted"/>
<evidence type="ECO:0000313" key="3">
    <source>
        <dbReference type="Proteomes" id="UP000019666"/>
    </source>
</evidence>
<dbReference type="Proteomes" id="UP000019666">
    <property type="component" value="Unassembled WGS sequence"/>
</dbReference>
<evidence type="ECO:0000313" key="2">
    <source>
        <dbReference type="EMBL" id="EYD76378.1"/>
    </source>
</evidence>